<proteinExistence type="predicted"/>
<evidence type="ECO:0000313" key="3">
    <source>
        <dbReference type="Proteomes" id="UP000182334"/>
    </source>
</evidence>
<dbReference type="Proteomes" id="UP000182334">
    <property type="component" value="Chromosome VI"/>
</dbReference>
<evidence type="ECO:0000313" key="2">
    <source>
        <dbReference type="EMBL" id="SGZ57608.1"/>
    </source>
</evidence>
<dbReference type="InterPro" id="IPR011990">
    <property type="entry name" value="TPR-like_helical_dom_sf"/>
</dbReference>
<dbReference type="GO" id="GO:0000127">
    <property type="term" value="C:transcription factor TFIIIC complex"/>
    <property type="evidence" value="ECO:0007669"/>
    <property type="project" value="TreeGrafter"/>
</dbReference>
<dbReference type="SMART" id="SM00028">
    <property type="entry name" value="TPR"/>
    <property type="match status" value="7"/>
</dbReference>
<feature type="compositionally biased region" description="Acidic residues" evidence="1">
    <location>
        <begin position="1"/>
        <end position="28"/>
    </location>
</feature>
<dbReference type="EMBL" id="LT635761">
    <property type="protein sequence ID" value="SGZ57608.1"/>
    <property type="molecule type" value="Genomic_DNA"/>
</dbReference>
<dbReference type="PANTHER" id="PTHR23082">
    <property type="entry name" value="TRANSCRIPTION INITIATION FACTOR IIIC TFIIIC , POLYPEPTIDE 3-RELATED"/>
    <property type="match status" value="1"/>
</dbReference>
<evidence type="ECO:0000256" key="1">
    <source>
        <dbReference type="SAM" id="MobiDB-lite"/>
    </source>
</evidence>
<feature type="region of interest" description="Disordered" evidence="1">
    <location>
        <begin position="1"/>
        <end position="44"/>
    </location>
</feature>
<dbReference type="GO" id="GO:0006383">
    <property type="term" value="P:transcription by RNA polymerase III"/>
    <property type="evidence" value="ECO:0007669"/>
    <property type="project" value="InterPro"/>
</dbReference>
<keyword evidence="3" id="KW-1185">Reference proteome</keyword>
<protein>
    <submittedName>
        <fullName evidence="2">CIC11C00000003546</fullName>
    </submittedName>
</protein>
<name>A0A1L0DP28_9ASCO</name>
<dbReference type="Pfam" id="PF13181">
    <property type="entry name" value="TPR_8"/>
    <property type="match status" value="1"/>
</dbReference>
<reference evidence="2 3" key="1">
    <citation type="submission" date="2016-10" db="EMBL/GenBank/DDBJ databases">
        <authorList>
            <person name="de Groot N.N."/>
        </authorList>
    </citation>
    <scope>NUCLEOTIDE SEQUENCE [LARGE SCALE GENOMIC DNA]</scope>
    <source>
        <strain evidence="2 3">CBS 141442</strain>
    </source>
</reference>
<dbReference type="AlphaFoldDB" id="A0A1L0DP28"/>
<dbReference type="Gene3D" id="1.25.40.10">
    <property type="entry name" value="Tetratricopeptide repeat domain"/>
    <property type="match status" value="3"/>
</dbReference>
<gene>
    <name evidence="2" type="ORF">SAMEA4029010_CIC11G00000003546</name>
</gene>
<dbReference type="InterPro" id="IPR039340">
    <property type="entry name" value="Tfc4/TFIIIC-102/Sfc4"/>
</dbReference>
<dbReference type="STRING" id="45354.A0A1L0DP28"/>
<dbReference type="SUPFAM" id="SSF48452">
    <property type="entry name" value="TPR-like"/>
    <property type="match status" value="2"/>
</dbReference>
<sequence length="961" mass="111089">MSSLDESDVGSEYSDDDIAPEAFMDIDPELSTMPATNDVDDMDSLSDDIITFTDDEDDEDYVLENEYGNGDDLRDNLRLASGFKLKKQPKSQHYGKRRAMRDAMKAMDPEALDYLSKANTAYVNHKLDEAAFYCQQAVKIEPKHPKPYNLLGLISEEKGDLKKACSYSFMAAELTHWSSESWFNAAKLSKELGYIDQAIYCYTQIINLKGDSRELAAARDECIQERSMLYKEKGQYGRALEGLQKLHLKNPKNETYVKNLASVYVEQKRINDAVNLYMRILDSNMKQSGPPPFDPVFGWSELNILCELFLTQHSWRMGVKIIKTVARWINNRTDEVWWDDQDDDCEFDSRRAQMIHKKRPSDYNQFLGRDFELPIDLRFKLGCFRLELDQKEEALSHFRSLFAHTDRYDVVDLFFDAGRNLEKHGYYKEALEFLEELTRLEESSEASVLKARCYMELFEYDHAKRVLLEVISKNPDDLDLKLMLAEAFLHTEDTENARKLIIEVEEKKALLGVQDEEELEDDVSEEPSLAIIRNSATLKTEAKPTDEERNKAEDHATRLVKNKFGRMQRILQSLDKSGKVGAATWLKLADQLIETFTGVRSFFPKNRKTTFKGIPIYRRKQSLAISDQLSRLKYLADDMAVGDSSRLEMTSKTEFRGLTYDEWLSVFIQYSFLLRYFKHDLDGAVSILEEALTGSVFSQNKTRSMLLRLSLLIFGILQEDFTEAVSNNVRYLLTSAQFSPTIYDFFMCCFSSGVGAWAAFSNYNHQKYFLRQLKAYDSLLTSSKVSGSAQVTIDTTQFSFTREHPQLLYIYACLLGSNRTFSSPIVYLTRVYRQYNQDPTICFMLGLAHVHRSMQRNSNNRHLQLLQGISYLLEYKESREKGATIYEKQEIEYNFGRLFHMLGLPTLAIHHYTKVLGYHDDLLDDPTYDMLMEAAYNLSLIYTINGNTALVHSIYDKYLTI</sequence>
<dbReference type="InterPro" id="IPR019734">
    <property type="entry name" value="TPR_rpt"/>
</dbReference>
<accession>A0A1L0DP28</accession>
<dbReference type="OrthoDB" id="9991317at2759"/>
<dbReference type="PANTHER" id="PTHR23082:SF0">
    <property type="entry name" value="GENERAL TRANSCRIPTION FACTOR 3C POLYPEPTIDE 3"/>
    <property type="match status" value="1"/>
</dbReference>
<organism evidence="2 3">
    <name type="scientific">Sungouiella intermedia</name>
    <dbReference type="NCBI Taxonomy" id="45354"/>
    <lineage>
        <taxon>Eukaryota</taxon>
        <taxon>Fungi</taxon>
        <taxon>Dikarya</taxon>
        <taxon>Ascomycota</taxon>
        <taxon>Saccharomycotina</taxon>
        <taxon>Pichiomycetes</taxon>
        <taxon>Metschnikowiaceae</taxon>
        <taxon>Sungouiella</taxon>
    </lineage>
</organism>